<dbReference type="EMBL" id="JBHTAX010000005">
    <property type="protein sequence ID" value="MFC7192755.1"/>
    <property type="molecule type" value="Genomic_DNA"/>
</dbReference>
<dbReference type="Proteomes" id="UP001596417">
    <property type="component" value="Unassembled WGS sequence"/>
</dbReference>
<comment type="caution">
    <text evidence="2">The sequence shown here is derived from an EMBL/GenBank/DDBJ whole genome shotgun (WGS) entry which is preliminary data.</text>
</comment>
<dbReference type="GeneID" id="76202456"/>
<dbReference type="AlphaFoldDB" id="A0ABD5YTQ6"/>
<evidence type="ECO:0000313" key="3">
    <source>
        <dbReference type="Proteomes" id="UP001596417"/>
    </source>
</evidence>
<protein>
    <submittedName>
        <fullName evidence="2">VOC family protein</fullName>
    </submittedName>
</protein>
<dbReference type="PANTHER" id="PTHR33993">
    <property type="entry name" value="GLYOXALASE-RELATED"/>
    <property type="match status" value="1"/>
</dbReference>
<organism evidence="2 3">
    <name type="scientific">Halocatena marina</name>
    <dbReference type="NCBI Taxonomy" id="2934937"/>
    <lineage>
        <taxon>Archaea</taxon>
        <taxon>Methanobacteriati</taxon>
        <taxon>Methanobacteriota</taxon>
        <taxon>Stenosarchaea group</taxon>
        <taxon>Halobacteria</taxon>
        <taxon>Halobacteriales</taxon>
        <taxon>Natronomonadaceae</taxon>
        <taxon>Halocatena</taxon>
    </lineage>
</organism>
<evidence type="ECO:0000259" key="1">
    <source>
        <dbReference type="PROSITE" id="PS51819"/>
    </source>
</evidence>
<reference evidence="2 3" key="1">
    <citation type="journal article" date="2019" name="Int. J. Syst. Evol. Microbiol.">
        <title>The Global Catalogue of Microorganisms (GCM) 10K type strain sequencing project: providing services to taxonomists for standard genome sequencing and annotation.</title>
        <authorList>
            <consortium name="The Broad Institute Genomics Platform"/>
            <consortium name="The Broad Institute Genome Sequencing Center for Infectious Disease"/>
            <person name="Wu L."/>
            <person name="Ma J."/>
        </authorList>
    </citation>
    <scope>NUCLEOTIDE SEQUENCE [LARGE SCALE GENOMIC DNA]</scope>
    <source>
        <strain evidence="2 3">RDMS1</strain>
    </source>
</reference>
<name>A0ABD5YTQ6_9EURY</name>
<dbReference type="InterPro" id="IPR004360">
    <property type="entry name" value="Glyas_Fos-R_dOase_dom"/>
</dbReference>
<dbReference type="Gene3D" id="3.10.180.10">
    <property type="entry name" value="2,3-Dihydroxybiphenyl 1,2-Dioxygenase, domain 1"/>
    <property type="match status" value="1"/>
</dbReference>
<dbReference type="RefSeq" id="WP_264822459.1">
    <property type="nucleotide sequence ID" value="NZ_CP110251.1"/>
</dbReference>
<sequence length="131" mass="14010">MNVKAADFVFQTVSDFSTSVPFYRDTLGLEPETIDKESGWAEFAFPPTTLALGEASPQMPFTPGESGSGVAMAVDDVETATKELEDDGVTILMDPIDSGVCHMSIIADPDGNPIILHKRNDGTSGRVDPFL</sequence>
<dbReference type="InterPro" id="IPR037523">
    <property type="entry name" value="VOC_core"/>
</dbReference>
<gene>
    <name evidence="2" type="ORF">ACFQL7_25070</name>
</gene>
<dbReference type="PROSITE" id="PS51819">
    <property type="entry name" value="VOC"/>
    <property type="match status" value="1"/>
</dbReference>
<evidence type="ECO:0000313" key="2">
    <source>
        <dbReference type="EMBL" id="MFC7192755.1"/>
    </source>
</evidence>
<dbReference type="InterPro" id="IPR052164">
    <property type="entry name" value="Anthracycline_SecMetBiosynth"/>
</dbReference>
<keyword evidence="3" id="KW-1185">Reference proteome</keyword>
<feature type="domain" description="VOC" evidence="1">
    <location>
        <begin position="5"/>
        <end position="119"/>
    </location>
</feature>
<accession>A0ABD5YTQ6</accession>
<dbReference type="InterPro" id="IPR029068">
    <property type="entry name" value="Glyas_Bleomycin-R_OHBP_Dase"/>
</dbReference>
<proteinExistence type="predicted"/>
<dbReference type="Pfam" id="PF00903">
    <property type="entry name" value="Glyoxalase"/>
    <property type="match status" value="1"/>
</dbReference>
<dbReference type="SUPFAM" id="SSF54593">
    <property type="entry name" value="Glyoxalase/Bleomycin resistance protein/Dihydroxybiphenyl dioxygenase"/>
    <property type="match status" value="1"/>
</dbReference>